<proteinExistence type="predicted"/>
<comment type="caution">
    <text evidence="6">The sequence shown here is derived from an EMBL/GenBank/DDBJ whole genome shotgun (WGS) entry which is preliminary data.</text>
</comment>
<accession>A0A2A7MQH1</accession>
<evidence type="ECO:0000256" key="1">
    <source>
        <dbReference type="ARBA" id="ARBA00012710"/>
    </source>
</evidence>
<dbReference type="EMBL" id="BLKS01000001">
    <property type="protein sequence ID" value="GFG52453.1"/>
    <property type="molecule type" value="Genomic_DNA"/>
</dbReference>
<name>A0A2A7MQH1_MYCAG</name>
<dbReference type="Pfam" id="PF02332">
    <property type="entry name" value="Phenol_Hydrox"/>
    <property type="match status" value="1"/>
</dbReference>
<comment type="catalytic activity">
    <reaction evidence="4">
        <text>propane + NADH + O2 + H(+) = propan-2-ol + NAD(+) + H2O</text>
        <dbReference type="Rhea" id="RHEA:49992"/>
        <dbReference type="ChEBI" id="CHEBI:15377"/>
        <dbReference type="ChEBI" id="CHEBI:15378"/>
        <dbReference type="ChEBI" id="CHEBI:15379"/>
        <dbReference type="ChEBI" id="CHEBI:17824"/>
        <dbReference type="ChEBI" id="CHEBI:32879"/>
        <dbReference type="ChEBI" id="CHEBI:57540"/>
        <dbReference type="ChEBI" id="CHEBI:57945"/>
        <dbReference type="EC" id="1.14.13.227"/>
    </reaction>
</comment>
<reference evidence="6 7" key="1">
    <citation type="submission" date="2017-10" db="EMBL/GenBank/DDBJ databases">
        <title>The new phylogeny of genus Mycobacterium.</title>
        <authorList>
            <person name="Tortoli E."/>
            <person name="Trovato A."/>
            <person name="Cirillo D.M."/>
        </authorList>
    </citation>
    <scope>NUCLEOTIDE SEQUENCE [LARGE SCALE GENOMIC DNA]</scope>
    <source>
        <strain evidence="6 7">CCUG37673</strain>
    </source>
</reference>
<dbReference type="InterPro" id="IPR003430">
    <property type="entry name" value="Phenol_Hydrox"/>
</dbReference>
<evidence type="ECO:0000256" key="3">
    <source>
        <dbReference type="ARBA" id="ARBA00023033"/>
    </source>
</evidence>
<dbReference type="InterPro" id="IPR012348">
    <property type="entry name" value="RNR-like"/>
</dbReference>
<keyword evidence="2" id="KW-0560">Oxidoreductase</keyword>
<evidence type="ECO:0000313" key="8">
    <source>
        <dbReference type="Proteomes" id="UP000465302"/>
    </source>
</evidence>
<reference evidence="5 8" key="2">
    <citation type="journal article" date="2019" name="Emerg. Microbes Infect.">
        <title>Comprehensive subspecies identification of 175 nontuberculous mycobacteria species based on 7547 genomic profiles.</title>
        <authorList>
            <person name="Matsumoto Y."/>
            <person name="Kinjo T."/>
            <person name="Motooka D."/>
            <person name="Nabeya D."/>
            <person name="Jung N."/>
            <person name="Uechi K."/>
            <person name="Horii T."/>
            <person name="Iida T."/>
            <person name="Fujita J."/>
            <person name="Nakamura S."/>
        </authorList>
    </citation>
    <scope>NUCLEOTIDE SEQUENCE [LARGE SCALE GENOMIC DNA]</scope>
    <source>
        <strain evidence="5 8">JCM 6377</strain>
    </source>
</reference>
<gene>
    <name evidence="6" type="ORF">CQY20_28760</name>
    <name evidence="5" type="ORF">MAGR_38940</name>
</gene>
<dbReference type="AlphaFoldDB" id="A0A2A7MQH1"/>
<dbReference type="Proteomes" id="UP000465302">
    <property type="component" value="Unassembled WGS sequence"/>
</dbReference>
<reference evidence="5" key="3">
    <citation type="submission" date="2020-02" db="EMBL/GenBank/DDBJ databases">
        <authorList>
            <person name="Matsumoto Y."/>
            <person name="Motooka D."/>
            <person name="Nakamura S."/>
        </authorList>
    </citation>
    <scope>NUCLEOTIDE SEQUENCE</scope>
    <source>
        <strain evidence="5">JCM 6377</strain>
    </source>
</reference>
<dbReference type="InterPro" id="IPR009078">
    <property type="entry name" value="Ferritin-like_SF"/>
</dbReference>
<dbReference type="EMBL" id="PDCP01000091">
    <property type="protein sequence ID" value="PEG33809.1"/>
    <property type="molecule type" value="Genomic_DNA"/>
</dbReference>
<evidence type="ECO:0000313" key="6">
    <source>
        <dbReference type="EMBL" id="PEG33809.1"/>
    </source>
</evidence>
<dbReference type="SUPFAM" id="SSF47240">
    <property type="entry name" value="Ferritin-like"/>
    <property type="match status" value="1"/>
</dbReference>
<keyword evidence="7" id="KW-1185">Reference proteome</keyword>
<evidence type="ECO:0000313" key="7">
    <source>
        <dbReference type="Proteomes" id="UP000220914"/>
    </source>
</evidence>
<sequence>MLVYSRVLGESAPEAFVLSNNDPTVGDLLEAISGARSAQGRIVELDIDGAEDGVTLTELGIVDGDLVTVNAIGEQPVDTKPAQKPSLDLESVRVQMSKGRRLNEYEEVTQLLQWHSPFHINNDRPSHQVWSDDSTLLRCSDWEAYRTPDKLYYRTYTTRQARAGRTIATAFEFAETDKQLATVDPARVELLRHLVGQLQYPDWGLCVTHQHTTRFALSSWIAGATSFMMFDELRHAQLYGRLALAYGEQHEGFDDPRPAWMESPRFQPTRRVIEEIMATLDWGKAIVLADLVVEPLHTTAAHALLTKGSLSAGDGLTPFVCRSIEDDKLRHRESAVAFLRLLCDDETHGDHNRTLISEWVGDLLPRAYAASAALLGNGVNPAEALWEARTWIQAEFAESGIETAALDVENKEVAV</sequence>
<dbReference type="EC" id="1.14.13.227" evidence="1"/>
<dbReference type="Gene3D" id="1.10.620.20">
    <property type="entry name" value="Ribonucleotide Reductase, subunit A"/>
    <property type="match status" value="1"/>
</dbReference>
<dbReference type="GO" id="GO:0004497">
    <property type="term" value="F:monooxygenase activity"/>
    <property type="evidence" value="ECO:0007669"/>
    <property type="project" value="UniProtKB-KW"/>
</dbReference>
<dbReference type="RefSeq" id="WP_097943945.1">
    <property type="nucleotide sequence ID" value="NZ_BLKS01000001.1"/>
</dbReference>
<protein>
    <recommendedName>
        <fullName evidence="1">propane 2-monooxygenase</fullName>
        <ecNumber evidence="1">1.14.13.227</ecNumber>
    </recommendedName>
</protein>
<evidence type="ECO:0000256" key="2">
    <source>
        <dbReference type="ARBA" id="ARBA00023002"/>
    </source>
</evidence>
<evidence type="ECO:0000313" key="5">
    <source>
        <dbReference type="EMBL" id="GFG52453.1"/>
    </source>
</evidence>
<keyword evidence="3" id="KW-0503">Monooxygenase</keyword>
<dbReference type="OrthoDB" id="9806768at2"/>
<organism evidence="6 7">
    <name type="scientific">Mycolicibacterium agri</name>
    <name type="common">Mycobacterium agri</name>
    <dbReference type="NCBI Taxonomy" id="36811"/>
    <lineage>
        <taxon>Bacteria</taxon>
        <taxon>Bacillati</taxon>
        <taxon>Actinomycetota</taxon>
        <taxon>Actinomycetes</taxon>
        <taxon>Mycobacteriales</taxon>
        <taxon>Mycobacteriaceae</taxon>
        <taxon>Mycolicibacterium</taxon>
    </lineage>
</organism>
<dbReference type="Proteomes" id="UP000220914">
    <property type="component" value="Unassembled WGS sequence"/>
</dbReference>
<evidence type="ECO:0000256" key="4">
    <source>
        <dbReference type="ARBA" id="ARBA00048941"/>
    </source>
</evidence>